<sequence length="501" mass="55610">MESVQPVADGSGLWQKKLSFAQSLLASLRPTKVTLQVKPPVFTDAGAPVVFFSHDEISKSEEALKRAIIVKCSYGRPSISDIKLCLTFRLGLKSDFIVSSLNHRHLLLRFESVCIDLDIAAPLQEKIWIGKVDQGFWQKKHKSNLPKKPDVHGAPASPSAPTVNEWRPVHGRKSKSLAVASEVPISNAFERLREGFLDSVVDAQDNNVTEQVGPIDEDNAHVLGTQDNGEEVIVNQLLDPARNHAWAVMEFPTVLLSKTMNHALVVMEILMFLSHQFLVVRSLECLAAEVRAMHDGVLLAVEKGLTVTDIYLDYLTLVSSRHSSIAPAWDCSSPVPAFLLILGTGWVLGILGILDVWSSQRSGNALEIFAPCYGNHSPTRLKASSGILQRLEESLNIGEDFNDTYLRSASIQNSDRGSFEGYLAQAEEGFFDPNHRLRNFLKASTLFTSFLHTSSRIWLRVVGVVFLLVRVSRGEMSLGVRIKVSSKPQHPRVLCFLHRHQ</sequence>
<proteinExistence type="predicted"/>
<protein>
    <submittedName>
        <fullName evidence="2">Uncharacterized protein</fullName>
    </submittedName>
</protein>
<dbReference type="OrthoDB" id="1002340at2759"/>
<dbReference type="Proteomes" id="UP000652761">
    <property type="component" value="Unassembled WGS sequence"/>
</dbReference>
<dbReference type="AlphaFoldDB" id="A0A843UEB5"/>
<evidence type="ECO:0000313" key="2">
    <source>
        <dbReference type="EMBL" id="MQL81898.1"/>
    </source>
</evidence>
<organism evidence="2 3">
    <name type="scientific">Colocasia esculenta</name>
    <name type="common">Wild taro</name>
    <name type="synonym">Arum esculentum</name>
    <dbReference type="NCBI Taxonomy" id="4460"/>
    <lineage>
        <taxon>Eukaryota</taxon>
        <taxon>Viridiplantae</taxon>
        <taxon>Streptophyta</taxon>
        <taxon>Embryophyta</taxon>
        <taxon>Tracheophyta</taxon>
        <taxon>Spermatophyta</taxon>
        <taxon>Magnoliopsida</taxon>
        <taxon>Liliopsida</taxon>
        <taxon>Araceae</taxon>
        <taxon>Aroideae</taxon>
        <taxon>Colocasieae</taxon>
        <taxon>Colocasia</taxon>
    </lineage>
</organism>
<evidence type="ECO:0000256" key="1">
    <source>
        <dbReference type="SAM" id="MobiDB-lite"/>
    </source>
</evidence>
<gene>
    <name evidence="2" type="ORF">Taro_014367</name>
</gene>
<comment type="caution">
    <text evidence="2">The sequence shown here is derived from an EMBL/GenBank/DDBJ whole genome shotgun (WGS) entry which is preliminary data.</text>
</comment>
<reference evidence="2" key="1">
    <citation type="submission" date="2017-07" db="EMBL/GenBank/DDBJ databases">
        <title>Taro Niue Genome Assembly and Annotation.</title>
        <authorList>
            <person name="Atibalentja N."/>
            <person name="Keating K."/>
            <person name="Fields C.J."/>
        </authorList>
    </citation>
    <scope>NUCLEOTIDE SEQUENCE</scope>
    <source>
        <strain evidence="2">Niue_2</strain>
        <tissue evidence="2">Leaf</tissue>
    </source>
</reference>
<feature type="region of interest" description="Disordered" evidence="1">
    <location>
        <begin position="141"/>
        <end position="167"/>
    </location>
</feature>
<keyword evidence="3" id="KW-1185">Reference proteome</keyword>
<accession>A0A843UEB5</accession>
<evidence type="ECO:0000313" key="3">
    <source>
        <dbReference type="Proteomes" id="UP000652761"/>
    </source>
</evidence>
<name>A0A843UEB5_COLES</name>
<dbReference type="EMBL" id="NMUH01000595">
    <property type="protein sequence ID" value="MQL81898.1"/>
    <property type="molecule type" value="Genomic_DNA"/>
</dbReference>